<comment type="caution">
    <text evidence="2">The sequence shown here is derived from an EMBL/GenBank/DDBJ whole genome shotgun (WGS) entry which is preliminary data.</text>
</comment>
<evidence type="ECO:0000256" key="1">
    <source>
        <dbReference type="SAM" id="MobiDB-lite"/>
    </source>
</evidence>
<gene>
    <name evidence="2" type="ORF">E2C01_046163</name>
</gene>
<evidence type="ECO:0000313" key="2">
    <source>
        <dbReference type="EMBL" id="MPC52299.1"/>
    </source>
</evidence>
<dbReference type="Proteomes" id="UP000324222">
    <property type="component" value="Unassembled WGS sequence"/>
</dbReference>
<dbReference type="EMBL" id="VSRR010010764">
    <property type="protein sequence ID" value="MPC52299.1"/>
    <property type="molecule type" value="Genomic_DNA"/>
</dbReference>
<sequence>MSSPTPNAPIQHPANRRPPLRSATWDHVSSVTITKSTTSLPRKSQEVQEHLEETLPTILGVLNPSCIQDFSIFFSLRKSISRSRRGKTVKHRTSISQDNCRVRREKYVNLSSSSWLSGMGITAGINWLSNNLFVKLNRWAPQVGLDGNTLARILELPILN</sequence>
<dbReference type="AlphaFoldDB" id="A0A5B7G424"/>
<accession>A0A5B7G424</accession>
<feature type="region of interest" description="Disordered" evidence="1">
    <location>
        <begin position="1"/>
        <end position="21"/>
    </location>
</feature>
<evidence type="ECO:0000313" key="3">
    <source>
        <dbReference type="Proteomes" id="UP000324222"/>
    </source>
</evidence>
<reference evidence="2 3" key="1">
    <citation type="submission" date="2019-05" db="EMBL/GenBank/DDBJ databases">
        <title>Another draft genome of Portunus trituberculatus and its Hox gene families provides insights of decapod evolution.</title>
        <authorList>
            <person name="Jeong J.-H."/>
            <person name="Song I."/>
            <person name="Kim S."/>
            <person name="Choi T."/>
            <person name="Kim D."/>
            <person name="Ryu S."/>
            <person name="Kim W."/>
        </authorList>
    </citation>
    <scope>NUCLEOTIDE SEQUENCE [LARGE SCALE GENOMIC DNA]</scope>
    <source>
        <tissue evidence="2">Muscle</tissue>
    </source>
</reference>
<name>A0A5B7G424_PORTR</name>
<organism evidence="2 3">
    <name type="scientific">Portunus trituberculatus</name>
    <name type="common">Swimming crab</name>
    <name type="synonym">Neptunus trituberculatus</name>
    <dbReference type="NCBI Taxonomy" id="210409"/>
    <lineage>
        <taxon>Eukaryota</taxon>
        <taxon>Metazoa</taxon>
        <taxon>Ecdysozoa</taxon>
        <taxon>Arthropoda</taxon>
        <taxon>Crustacea</taxon>
        <taxon>Multicrustacea</taxon>
        <taxon>Malacostraca</taxon>
        <taxon>Eumalacostraca</taxon>
        <taxon>Eucarida</taxon>
        <taxon>Decapoda</taxon>
        <taxon>Pleocyemata</taxon>
        <taxon>Brachyura</taxon>
        <taxon>Eubrachyura</taxon>
        <taxon>Portunoidea</taxon>
        <taxon>Portunidae</taxon>
        <taxon>Portuninae</taxon>
        <taxon>Portunus</taxon>
    </lineage>
</organism>
<protein>
    <submittedName>
        <fullName evidence="2">Uncharacterized protein</fullName>
    </submittedName>
</protein>
<proteinExistence type="predicted"/>
<keyword evidence="3" id="KW-1185">Reference proteome</keyword>